<dbReference type="EMBL" id="BMAO01030451">
    <property type="protein sequence ID" value="GFQ68137.1"/>
    <property type="molecule type" value="Genomic_DNA"/>
</dbReference>
<sequence length="635" mass="72044">MAASSVASENTVIYKLFCTNNDGNSNLINRDFLDICAEKYLSQITGFLRRYIWQNEPFNLRVVESLITGVPIYLEGITSYEDNVEDEWFIVYLLFYLSEKDKNLVIQVQDNDGEFLLIEAANHLPKWLNPDTCENRIFIYQGALHIIPITSSPADITPLPNGIPSLSDAISVVRQFSSVTKASPSIQEAVRNRIKEYPMRIDEYKHRAHCYVPCAVAAILKEDPSLLPHAVKAFYLRDPIDLKACRAMKFFAPETRVMSEIIFTRCLYAQLSCQKYEPDKMTGWNLPEVNNSDRKAHELGMKLACGFEILASSAQSRMLMESKDSEHDFCNDVRWRRFAKSLKDKGYFRDEVEGSKMYNTLLLQAKEFYLSSLKHRTSANVSPGIRVQKLLRTVNVNFEEMKEAEKMLRPADDDSWMDITPEILDSMLEKMSNQATESKIAKTITSGLKSFVQTRSDIEGVEPALCTQKKKKQKINFDPDAFADAVNAILDFRIPNSDDDGSSSSMSGYSDDDDDDVALGEGSQDKYNVSNKKGKILDDMKDYMDEMDRQLANTNIGLSFEKLPPRATMEDEEMGHIPDKRSDIDDEEDDFHPVDIDLNALKNMLESYSSQQGLPGPVSNMFSSMGMEVPDNLDS</sequence>
<feature type="region of interest" description="Disordered" evidence="1">
    <location>
        <begin position="493"/>
        <end position="525"/>
    </location>
</feature>
<dbReference type="AlphaFoldDB" id="A0A8X6F2C7"/>
<feature type="region of interest" description="Disordered" evidence="1">
    <location>
        <begin position="610"/>
        <end position="635"/>
    </location>
</feature>
<comment type="caution">
    <text evidence="2">The sequence shown here is derived from an EMBL/GenBank/DDBJ whole genome shotgun (WGS) entry which is preliminary data.</text>
</comment>
<protein>
    <submittedName>
        <fullName evidence="2">Protein ecdysoneless homolog</fullName>
    </submittedName>
</protein>
<dbReference type="OrthoDB" id="27237at2759"/>
<dbReference type="PANTHER" id="PTHR13060">
    <property type="entry name" value="SGT1 PROTEIN HSGT1 SUPPRESSOR OF GCR2"/>
    <property type="match status" value="1"/>
</dbReference>
<evidence type="ECO:0000256" key="1">
    <source>
        <dbReference type="SAM" id="MobiDB-lite"/>
    </source>
</evidence>
<dbReference type="Proteomes" id="UP000887116">
    <property type="component" value="Unassembled WGS sequence"/>
</dbReference>
<dbReference type="InterPro" id="IPR010770">
    <property type="entry name" value="Ecd"/>
</dbReference>
<name>A0A8X6F2C7_TRICU</name>
<reference evidence="2" key="1">
    <citation type="submission" date="2020-07" db="EMBL/GenBank/DDBJ databases">
        <title>Multicomponent nature underlies the extraordinary mechanical properties of spider dragline silk.</title>
        <authorList>
            <person name="Kono N."/>
            <person name="Nakamura H."/>
            <person name="Mori M."/>
            <person name="Yoshida Y."/>
            <person name="Ohtoshi R."/>
            <person name="Malay A.D."/>
            <person name="Moran D.A.P."/>
            <person name="Tomita M."/>
            <person name="Numata K."/>
            <person name="Arakawa K."/>
        </authorList>
    </citation>
    <scope>NUCLEOTIDE SEQUENCE</scope>
</reference>
<keyword evidence="3" id="KW-1185">Reference proteome</keyword>
<evidence type="ECO:0000313" key="2">
    <source>
        <dbReference type="EMBL" id="GFQ68137.1"/>
    </source>
</evidence>
<dbReference type="Pfam" id="PF07093">
    <property type="entry name" value="SGT1"/>
    <property type="match status" value="1"/>
</dbReference>
<evidence type="ECO:0000313" key="3">
    <source>
        <dbReference type="Proteomes" id="UP000887116"/>
    </source>
</evidence>
<gene>
    <name evidence="2" type="primary">ECD</name>
    <name evidence="2" type="ORF">TNCT_353121</name>
</gene>
<proteinExistence type="predicted"/>
<organism evidence="2 3">
    <name type="scientific">Trichonephila clavata</name>
    <name type="common">Joro spider</name>
    <name type="synonym">Nephila clavata</name>
    <dbReference type="NCBI Taxonomy" id="2740835"/>
    <lineage>
        <taxon>Eukaryota</taxon>
        <taxon>Metazoa</taxon>
        <taxon>Ecdysozoa</taxon>
        <taxon>Arthropoda</taxon>
        <taxon>Chelicerata</taxon>
        <taxon>Arachnida</taxon>
        <taxon>Araneae</taxon>
        <taxon>Araneomorphae</taxon>
        <taxon>Entelegynae</taxon>
        <taxon>Araneoidea</taxon>
        <taxon>Nephilidae</taxon>
        <taxon>Trichonephila</taxon>
    </lineage>
</organism>
<dbReference type="GO" id="GO:0005634">
    <property type="term" value="C:nucleus"/>
    <property type="evidence" value="ECO:0007669"/>
    <property type="project" value="TreeGrafter"/>
</dbReference>
<accession>A0A8X6F2C7</accession>
<dbReference type="PANTHER" id="PTHR13060:SF0">
    <property type="entry name" value="PROTEIN ECDYSONELESS HOMOLOG"/>
    <property type="match status" value="1"/>
</dbReference>